<dbReference type="EMBL" id="MU274903">
    <property type="protein sequence ID" value="KAI0092555.1"/>
    <property type="molecule type" value="Genomic_DNA"/>
</dbReference>
<evidence type="ECO:0000313" key="1">
    <source>
        <dbReference type="EMBL" id="KAI0092555.1"/>
    </source>
</evidence>
<accession>A0ACB8UE54</accession>
<dbReference type="Proteomes" id="UP001055072">
    <property type="component" value="Unassembled WGS sequence"/>
</dbReference>
<protein>
    <submittedName>
        <fullName evidence="1">Alpha/Beta hydrolase protein</fullName>
    </submittedName>
</protein>
<keyword evidence="1" id="KW-0378">Hydrolase</keyword>
<proteinExistence type="predicted"/>
<evidence type="ECO:0000313" key="2">
    <source>
        <dbReference type="Proteomes" id="UP001055072"/>
    </source>
</evidence>
<gene>
    <name evidence="1" type="ORF">BDY19DRAFT_491862</name>
</gene>
<keyword evidence="2" id="KW-1185">Reference proteome</keyword>
<organism evidence="1 2">
    <name type="scientific">Irpex rosettiformis</name>
    <dbReference type="NCBI Taxonomy" id="378272"/>
    <lineage>
        <taxon>Eukaryota</taxon>
        <taxon>Fungi</taxon>
        <taxon>Dikarya</taxon>
        <taxon>Basidiomycota</taxon>
        <taxon>Agaricomycotina</taxon>
        <taxon>Agaricomycetes</taxon>
        <taxon>Polyporales</taxon>
        <taxon>Irpicaceae</taxon>
        <taxon>Irpex</taxon>
    </lineage>
</organism>
<comment type="caution">
    <text evidence="1">The sequence shown here is derived from an EMBL/GenBank/DDBJ whole genome shotgun (WGS) entry which is preliminary data.</text>
</comment>
<sequence>MPFVDIVSKADYVSLWYNTNTFNNNVGIFDPAKPTLVLLHPVGLDSSWMQAQAEDPRLHNSYNMVMFDTRMTGPSETRYTGKYDLWVAAADLAHAFYHLRLPPSHIFAPDLYSGVAMRFAALFPELCLSITLLNVMNPAPPLVEQLEEMQSLWAKAPDLETFEHVCKEMLKVYGGPHAHPDLQDDIVAFWETTFPPFRRVVSKMQLDCLVNTVPLTPTELAAITAPTLIIQADNNPTHAMAWAEQLVTGLVNVKDGASIFQVKTSAGYLSIVSASIVNQVLSKFLSRLPRSERPSQPLHVNERLTDFMARALTRLADFKDDSSILIRDPSSPISFSCLSPEMEKRQTEGIAEFAKDAHKAFSPLGPDGRPIRKFSERYDRNHWLNTGQDGFTRTGILRSCSTHSLTIFLTLHPLIEFRKDLEPNLRKRHKQGDRRVFITDTNGAASPPSPTLVEESDLQVARRRQKNGVNPSTVDKQNVRGAMGKVVSSASVLPRVLM</sequence>
<name>A0ACB8UE54_9APHY</name>
<reference evidence="1" key="1">
    <citation type="journal article" date="2021" name="Environ. Microbiol.">
        <title>Gene family expansions and transcriptome signatures uncover fungal adaptations to wood decay.</title>
        <authorList>
            <person name="Hage H."/>
            <person name="Miyauchi S."/>
            <person name="Viragh M."/>
            <person name="Drula E."/>
            <person name="Min B."/>
            <person name="Chaduli D."/>
            <person name="Navarro D."/>
            <person name="Favel A."/>
            <person name="Norest M."/>
            <person name="Lesage-Meessen L."/>
            <person name="Balint B."/>
            <person name="Merenyi Z."/>
            <person name="de Eugenio L."/>
            <person name="Morin E."/>
            <person name="Martinez A.T."/>
            <person name="Baldrian P."/>
            <person name="Stursova M."/>
            <person name="Martinez M.J."/>
            <person name="Novotny C."/>
            <person name="Magnuson J.K."/>
            <person name="Spatafora J.W."/>
            <person name="Maurice S."/>
            <person name="Pangilinan J."/>
            <person name="Andreopoulos W."/>
            <person name="LaButti K."/>
            <person name="Hundley H."/>
            <person name="Na H."/>
            <person name="Kuo A."/>
            <person name="Barry K."/>
            <person name="Lipzen A."/>
            <person name="Henrissat B."/>
            <person name="Riley R."/>
            <person name="Ahrendt S."/>
            <person name="Nagy L.G."/>
            <person name="Grigoriev I.V."/>
            <person name="Martin F."/>
            <person name="Rosso M.N."/>
        </authorList>
    </citation>
    <scope>NUCLEOTIDE SEQUENCE</scope>
    <source>
        <strain evidence="1">CBS 384.51</strain>
    </source>
</reference>